<feature type="compositionally biased region" description="Basic and acidic residues" evidence="1">
    <location>
        <begin position="293"/>
        <end position="308"/>
    </location>
</feature>
<feature type="compositionally biased region" description="Low complexity" evidence="1">
    <location>
        <begin position="277"/>
        <end position="290"/>
    </location>
</feature>
<feature type="transmembrane region" description="Helical" evidence="2">
    <location>
        <begin position="64"/>
        <end position="85"/>
    </location>
</feature>
<gene>
    <name evidence="3" type="ORF">HANVADRAFT_57648</name>
</gene>
<dbReference type="AlphaFoldDB" id="A0A1B7TK30"/>
<keyword evidence="2" id="KW-0472">Membrane</keyword>
<feature type="transmembrane region" description="Helical" evidence="2">
    <location>
        <begin position="32"/>
        <end position="52"/>
    </location>
</feature>
<dbReference type="Proteomes" id="UP000092321">
    <property type="component" value="Unassembled WGS sequence"/>
</dbReference>
<evidence type="ECO:0000256" key="2">
    <source>
        <dbReference type="SAM" id="Phobius"/>
    </source>
</evidence>
<keyword evidence="4" id="KW-1185">Reference proteome</keyword>
<protein>
    <submittedName>
        <fullName evidence="3">Uncharacterized protein</fullName>
    </submittedName>
</protein>
<keyword evidence="2" id="KW-0812">Transmembrane</keyword>
<sequence>MIGLGGSVSASSDIISDTTIYTNNISPTFYTVLYYLKVVLYHIPLAIFGFVFNCCKFSIIGLYLTSKFILLNIPLGLISFIKLYLEHMVYVIIDSFFWPIDIVLGLKPIYQDDNMVKQCLHGKCKFPFSLYGNVLINDIIFPIFLNGLILIGICFFVATSLVLFHKLVMMLYTDKLVFTVTPFKTIQGMYNSLFDDLLWILSLVEDTLKTITDLISPLTYIRQSTSKQDPENKGKKFKIQKELNDYKDNALKEMPGMASNVRDKVFNAIRNKVESSLSASSSSSVNKNSKGNLHKEQVTPDINIEKSRPSTQGSCNSSMSKEDIDDSQIIHKSHKLRRLSSIELASALPKDYFQIKNKNTDETTFIDEDNIDIKIQANITDISSNATAVKQKDLDDKDSVGLSKRKLKNKSINKEDEN</sequence>
<keyword evidence="2" id="KW-1133">Transmembrane helix</keyword>
<evidence type="ECO:0000256" key="1">
    <source>
        <dbReference type="SAM" id="MobiDB-lite"/>
    </source>
</evidence>
<reference evidence="4" key="1">
    <citation type="journal article" date="2016" name="Proc. Natl. Acad. Sci. U.S.A.">
        <title>Comparative genomics of biotechnologically important yeasts.</title>
        <authorList>
            <person name="Riley R."/>
            <person name="Haridas S."/>
            <person name="Wolfe K.H."/>
            <person name="Lopes M.R."/>
            <person name="Hittinger C.T."/>
            <person name="Goeker M."/>
            <person name="Salamov A.A."/>
            <person name="Wisecaver J.H."/>
            <person name="Long T.M."/>
            <person name="Calvey C.H."/>
            <person name="Aerts A.L."/>
            <person name="Barry K.W."/>
            <person name="Choi C."/>
            <person name="Clum A."/>
            <person name="Coughlan A.Y."/>
            <person name="Deshpande S."/>
            <person name="Douglass A.P."/>
            <person name="Hanson S.J."/>
            <person name="Klenk H.-P."/>
            <person name="LaButti K.M."/>
            <person name="Lapidus A."/>
            <person name="Lindquist E.A."/>
            <person name="Lipzen A.M."/>
            <person name="Meier-Kolthoff J.P."/>
            <person name="Ohm R.A."/>
            <person name="Otillar R.P."/>
            <person name="Pangilinan J.L."/>
            <person name="Peng Y."/>
            <person name="Rokas A."/>
            <person name="Rosa C.A."/>
            <person name="Scheuner C."/>
            <person name="Sibirny A.A."/>
            <person name="Slot J.C."/>
            <person name="Stielow J.B."/>
            <person name="Sun H."/>
            <person name="Kurtzman C.P."/>
            <person name="Blackwell M."/>
            <person name="Grigoriev I.V."/>
            <person name="Jeffries T.W."/>
        </authorList>
    </citation>
    <scope>NUCLEOTIDE SEQUENCE [LARGE SCALE GENOMIC DNA]</scope>
    <source>
        <strain evidence="4">NRRL Y-1626</strain>
    </source>
</reference>
<accession>A0A1B7TK30</accession>
<feature type="region of interest" description="Disordered" evidence="1">
    <location>
        <begin position="277"/>
        <end position="323"/>
    </location>
</feature>
<dbReference type="OrthoDB" id="3972041at2759"/>
<feature type="transmembrane region" description="Helical" evidence="2">
    <location>
        <begin position="139"/>
        <end position="164"/>
    </location>
</feature>
<evidence type="ECO:0000313" key="3">
    <source>
        <dbReference type="EMBL" id="OBA29058.1"/>
    </source>
</evidence>
<feature type="compositionally biased region" description="Polar residues" evidence="1">
    <location>
        <begin position="309"/>
        <end position="319"/>
    </location>
</feature>
<dbReference type="EMBL" id="LXPE01000001">
    <property type="protein sequence ID" value="OBA29058.1"/>
    <property type="molecule type" value="Genomic_DNA"/>
</dbReference>
<evidence type="ECO:0000313" key="4">
    <source>
        <dbReference type="Proteomes" id="UP000092321"/>
    </source>
</evidence>
<proteinExistence type="predicted"/>
<name>A0A1B7TK30_9ASCO</name>
<organism evidence="3 4">
    <name type="scientific">Hanseniaspora valbyensis NRRL Y-1626</name>
    <dbReference type="NCBI Taxonomy" id="766949"/>
    <lineage>
        <taxon>Eukaryota</taxon>
        <taxon>Fungi</taxon>
        <taxon>Dikarya</taxon>
        <taxon>Ascomycota</taxon>
        <taxon>Saccharomycotina</taxon>
        <taxon>Saccharomycetes</taxon>
        <taxon>Saccharomycodales</taxon>
        <taxon>Saccharomycodaceae</taxon>
        <taxon>Hanseniaspora</taxon>
    </lineage>
</organism>
<comment type="caution">
    <text evidence="3">The sequence shown here is derived from an EMBL/GenBank/DDBJ whole genome shotgun (WGS) entry which is preliminary data.</text>
</comment>